<keyword evidence="2" id="KW-1185">Reference proteome</keyword>
<evidence type="ECO:0000313" key="1">
    <source>
        <dbReference type="EMBL" id="EMS31210.1"/>
    </source>
</evidence>
<dbReference type="AlphaFoldDB" id="M7X106"/>
<sequence length="42" mass="4858">MGNYVRLIVTRKASGIIELVQPYDLGRDAIQHSLFFFGFERV</sequence>
<accession>M7X106</accession>
<organism evidence="1 2">
    <name type="scientific">Mariniradius saccharolyticus AK6</name>
    <dbReference type="NCBI Taxonomy" id="1239962"/>
    <lineage>
        <taxon>Bacteria</taxon>
        <taxon>Pseudomonadati</taxon>
        <taxon>Bacteroidota</taxon>
        <taxon>Cytophagia</taxon>
        <taxon>Cytophagales</taxon>
        <taxon>Cyclobacteriaceae</taxon>
        <taxon>Mariniradius</taxon>
    </lineage>
</organism>
<dbReference type="Proteomes" id="UP000010953">
    <property type="component" value="Unassembled WGS sequence"/>
</dbReference>
<reference evidence="1" key="1">
    <citation type="submission" date="2013-01" db="EMBL/GenBank/DDBJ databases">
        <title>Genome assembly of Mariniradius saccharolyticus AK6.</title>
        <authorList>
            <person name="Vaidya B."/>
            <person name="Khatri I."/>
            <person name="Tanuku N.R.S."/>
            <person name="Subramanian S."/>
            <person name="Pinnaka A."/>
        </authorList>
    </citation>
    <scope>NUCLEOTIDE SEQUENCE [LARGE SCALE GENOMIC DNA]</scope>
    <source>
        <strain evidence="1">AK6</strain>
    </source>
</reference>
<gene>
    <name evidence="1" type="ORF">C943_02357</name>
</gene>
<proteinExistence type="predicted"/>
<dbReference type="EMBL" id="AMZY02000020">
    <property type="protein sequence ID" value="EMS31210.1"/>
    <property type="molecule type" value="Genomic_DNA"/>
</dbReference>
<dbReference type="STRING" id="1239962.C943_02357"/>
<protein>
    <submittedName>
        <fullName evidence="1">Uncharacterized protein</fullName>
    </submittedName>
</protein>
<name>M7X106_9BACT</name>
<dbReference type="InParanoid" id="M7X106"/>
<comment type="caution">
    <text evidence="1">The sequence shown here is derived from an EMBL/GenBank/DDBJ whole genome shotgun (WGS) entry which is preliminary data.</text>
</comment>
<evidence type="ECO:0000313" key="2">
    <source>
        <dbReference type="Proteomes" id="UP000010953"/>
    </source>
</evidence>